<gene>
    <name evidence="1" type="ORF">F7R26_040120</name>
</gene>
<sequence>MRPSYCISFYFVFITLVVGCCIAVLWFVRESGLVELFHVAAAVVFMAGALAIYHAMEWFARLPEFNSERGRE</sequence>
<dbReference type="Proteomes" id="UP000397656">
    <property type="component" value="Plasmid pRK1-4"/>
</dbReference>
<evidence type="ECO:0000313" key="2">
    <source>
        <dbReference type="Proteomes" id="UP000397656"/>
    </source>
</evidence>
<protein>
    <submittedName>
        <fullName evidence="1">Uncharacterized protein</fullName>
    </submittedName>
</protein>
<geneLocation type="plasmid" evidence="1 2">
    <name>pRK1-4</name>
</geneLocation>
<evidence type="ECO:0000313" key="1">
    <source>
        <dbReference type="EMBL" id="QOT82318.1"/>
    </source>
</evidence>
<dbReference type="AlphaFoldDB" id="A0A643FRV7"/>
<reference evidence="1 2" key="1">
    <citation type="submission" date="2020-10" db="EMBL/GenBank/DDBJ databases">
        <title>Complete genome sequence of Cupriavidus basilensis CCUG 49340T.</title>
        <authorList>
            <person name="Salva-Serra F."/>
            <person name="Donoso R.A."/>
            <person name="Cho K.H."/>
            <person name="Yoo J.A."/>
            <person name="Lee K."/>
            <person name="Yoon S.-H."/>
            <person name="Perez-Pantoja D."/>
            <person name="Moore E.R.B."/>
        </authorList>
    </citation>
    <scope>NUCLEOTIDE SEQUENCE [LARGE SCALE GENOMIC DNA]</scope>
    <source>
        <strain evidence="2">CCUG 49340</strain>
        <plasmid evidence="1 2">pRK1-4</plasmid>
    </source>
</reference>
<dbReference type="EMBL" id="CP062808">
    <property type="protein sequence ID" value="QOT82318.1"/>
    <property type="molecule type" value="Genomic_DNA"/>
</dbReference>
<dbReference type="GeneID" id="98407180"/>
<name>A0A643FRV7_9BURK</name>
<organism evidence="1 2">
    <name type="scientific">Cupriavidus basilensis</name>
    <dbReference type="NCBI Taxonomy" id="68895"/>
    <lineage>
        <taxon>Bacteria</taxon>
        <taxon>Pseudomonadati</taxon>
        <taxon>Pseudomonadota</taxon>
        <taxon>Betaproteobacteria</taxon>
        <taxon>Burkholderiales</taxon>
        <taxon>Burkholderiaceae</taxon>
        <taxon>Cupriavidus</taxon>
    </lineage>
</organism>
<keyword evidence="1" id="KW-0614">Plasmid</keyword>
<proteinExistence type="predicted"/>
<dbReference type="PROSITE" id="PS51257">
    <property type="entry name" value="PROKAR_LIPOPROTEIN"/>
    <property type="match status" value="1"/>
</dbReference>
<accession>A0A643FRV7</accession>
<dbReference type="RefSeq" id="WP_027477960.1">
    <property type="nucleotide sequence ID" value="NZ_CP062808.1"/>
</dbReference>